<gene>
    <name evidence="2" type="ORF">DFP94_10817</name>
</gene>
<accession>A0A369B809</accession>
<dbReference type="RefSeq" id="WP_114497771.1">
    <property type="nucleotide sequence ID" value="NZ_QPJW01000008.1"/>
</dbReference>
<protein>
    <submittedName>
        <fullName evidence="2">Phosphotransferase family enzyme</fullName>
    </submittedName>
</protein>
<evidence type="ECO:0000313" key="3">
    <source>
        <dbReference type="Proteomes" id="UP000253090"/>
    </source>
</evidence>
<dbReference type="SUPFAM" id="SSF56112">
    <property type="entry name" value="Protein kinase-like (PK-like)"/>
    <property type="match status" value="1"/>
</dbReference>
<organism evidence="2 3">
    <name type="scientific">Fontibacillus phaseoli</name>
    <dbReference type="NCBI Taxonomy" id="1416533"/>
    <lineage>
        <taxon>Bacteria</taxon>
        <taxon>Bacillati</taxon>
        <taxon>Bacillota</taxon>
        <taxon>Bacilli</taxon>
        <taxon>Bacillales</taxon>
        <taxon>Paenibacillaceae</taxon>
        <taxon>Fontibacillus</taxon>
    </lineage>
</organism>
<keyword evidence="2" id="KW-0808">Transferase</keyword>
<sequence length="306" mass="34917">MIPECFSDYCSTIPSLNEVTEWSLLRKWALSEVYRIKFATGEARIIKWGGSEMAGEAEIYRNLVHPLQIKAPRIFEFAQLKNSGVIIMEDAGNKDLEQRPQPALFLEATRELARLRARAAANLDKIPKKIVDHYTVSKENFLEFLDDLLNSNQLAAKTEVLLKVKTVLPHHLERLYQTVPVSIVHHDYHAKNLVIQEENGMMPIDWSSAFLSPHLGDLYCLIKEVCARSKLTREEMISAYAAGTDYPVDHLNWQLRIGGLCWLIKTLHWLAYGGTDIIPGSENWIPDLLKEVEDLYQEVVSCQAND</sequence>
<dbReference type="Gene3D" id="3.90.1200.10">
    <property type="match status" value="1"/>
</dbReference>
<comment type="caution">
    <text evidence="2">The sequence shown here is derived from an EMBL/GenBank/DDBJ whole genome shotgun (WGS) entry which is preliminary data.</text>
</comment>
<evidence type="ECO:0000259" key="1">
    <source>
        <dbReference type="Pfam" id="PF01636"/>
    </source>
</evidence>
<evidence type="ECO:0000313" key="2">
    <source>
        <dbReference type="EMBL" id="RCX17659.1"/>
    </source>
</evidence>
<dbReference type="EMBL" id="QPJW01000008">
    <property type="protein sequence ID" value="RCX17659.1"/>
    <property type="molecule type" value="Genomic_DNA"/>
</dbReference>
<feature type="domain" description="Aminoglycoside phosphotransferase" evidence="1">
    <location>
        <begin position="54"/>
        <end position="241"/>
    </location>
</feature>
<dbReference type="Pfam" id="PF01636">
    <property type="entry name" value="APH"/>
    <property type="match status" value="1"/>
</dbReference>
<keyword evidence="3" id="KW-1185">Reference proteome</keyword>
<proteinExistence type="predicted"/>
<dbReference type="GO" id="GO:0016740">
    <property type="term" value="F:transferase activity"/>
    <property type="evidence" value="ECO:0007669"/>
    <property type="project" value="UniProtKB-KW"/>
</dbReference>
<dbReference type="AlphaFoldDB" id="A0A369B809"/>
<dbReference type="OrthoDB" id="9800774at2"/>
<dbReference type="InterPro" id="IPR011009">
    <property type="entry name" value="Kinase-like_dom_sf"/>
</dbReference>
<dbReference type="Proteomes" id="UP000253090">
    <property type="component" value="Unassembled WGS sequence"/>
</dbReference>
<reference evidence="2 3" key="1">
    <citation type="submission" date="2018-07" db="EMBL/GenBank/DDBJ databases">
        <title>Genomic Encyclopedia of Type Strains, Phase III (KMG-III): the genomes of soil and plant-associated and newly described type strains.</title>
        <authorList>
            <person name="Whitman W."/>
        </authorList>
    </citation>
    <scope>NUCLEOTIDE SEQUENCE [LARGE SCALE GENOMIC DNA]</scope>
    <source>
        <strain evidence="2 3">CECT 8333</strain>
    </source>
</reference>
<dbReference type="InterPro" id="IPR002575">
    <property type="entry name" value="Aminoglycoside_PTrfase"/>
</dbReference>
<name>A0A369B809_9BACL</name>